<dbReference type="AlphaFoldDB" id="A0AAV2H5W5"/>
<keyword evidence="7" id="KW-0966">Cell projection</keyword>
<feature type="compositionally biased region" description="Basic and acidic residues" evidence="10">
    <location>
        <begin position="1089"/>
        <end position="1103"/>
    </location>
</feature>
<feature type="compositionally biased region" description="Basic and acidic residues" evidence="10">
    <location>
        <begin position="901"/>
        <end position="927"/>
    </location>
</feature>
<keyword evidence="4" id="KW-0770">Synapse</keyword>
<keyword evidence="3" id="KW-0597">Phosphoprotein</keyword>
<evidence type="ECO:0000313" key="12">
    <source>
        <dbReference type="Proteomes" id="UP001497497"/>
    </source>
</evidence>
<feature type="region of interest" description="Disordered" evidence="10">
    <location>
        <begin position="894"/>
        <end position="937"/>
    </location>
</feature>
<feature type="region of interest" description="Disordered" evidence="10">
    <location>
        <begin position="118"/>
        <end position="167"/>
    </location>
</feature>
<feature type="region of interest" description="Disordered" evidence="10">
    <location>
        <begin position="1"/>
        <end position="87"/>
    </location>
</feature>
<dbReference type="Gene3D" id="1.10.287.1490">
    <property type="match status" value="1"/>
</dbReference>
<accession>A0AAV2H5W5</accession>
<evidence type="ECO:0000256" key="3">
    <source>
        <dbReference type="ARBA" id="ARBA00022553"/>
    </source>
</evidence>
<dbReference type="PANTHER" id="PTHR18861:SF0">
    <property type="entry name" value="BRUCHPILOT, ISOFORM J"/>
    <property type="match status" value="1"/>
</dbReference>
<evidence type="ECO:0000256" key="10">
    <source>
        <dbReference type="SAM" id="MobiDB-lite"/>
    </source>
</evidence>
<feature type="coiled-coil region" evidence="9">
    <location>
        <begin position="512"/>
        <end position="539"/>
    </location>
</feature>
<dbReference type="PROSITE" id="PS50096">
    <property type="entry name" value="IQ"/>
    <property type="match status" value="1"/>
</dbReference>
<dbReference type="GO" id="GO:0007274">
    <property type="term" value="P:neuromuscular synaptic transmission"/>
    <property type="evidence" value="ECO:0007669"/>
    <property type="project" value="TreeGrafter"/>
</dbReference>
<evidence type="ECO:0000256" key="5">
    <source>
        <dbReference type="ARBA" id="ARBA00023054"/>
    </source>
</evidence>
<proteinExistence type="predicted"/>
<feature type="compositionally biased region" description="Polar residues" evidence="10">
    <location>
        <begin position="145"/>
        <end position="163"/>
    </location>
</feature>
<evidence type="ECO:0000256" key="7">
    <source>
        <dbReference type="ARBA" id="ARBA00023273"/>
    </source>
</evidence>
<sequence length="1172" mass="134653">MIKMFSKNRSSRRKDKSRDGTNPTNMDSTHSGSMSRTQAEALYSNNTSPARNPNTGHSPSYSGAYGNGSMDRPPRGRAMSDGSPAEFSISSPLDFPLEHLQSFNATYGLNPSQRTYIDSRSVPRHTPLKSLISPTHSRSVSSSRTNGQTQVHARAGSTSSLGNSMRDRSLDRIERENAYLGDTSLDRHFEQIQYSMQMDNRLNHDSRYNTTGRDRSLDRDYPHMGARSLERDPHSISRSRSTDRGGEYNYPSATLPSMPLLSHPSNIQTDHSSHEFRNSLVFEMQVQISDLHKEVSRLQKDLEQTREKLSSSMNSIKTFWSPELKKERAVRKEEAARCNLLNEQLKVTQAELKKYRELLKEHDEILHSSAIHRGNVTGSEGSPVTQEILNLKQERDIQSREMLILKKTVEELEIRIESQRQTLDARDESIKKLLEMLHNKGVNVTKMEEDRKELDSLRSLLKEEEQKRKQLEGDLIERDAKITTLEKEVSHLKDYRSDVQGLPGDHKLHAILETRDSRISSLEKEVQQLEDRLLKAKEDSAGISSSSTLRDSSLRDLASAKEKLIRVEMQSLKNEISKKDTELAGVRLKVDTLERQHTEREDYVSVLKDQIGSKEKQITMIQADIEGLQERLKYKDDTIERKNKESSTSQAEKRRLELEVMELKDQLEIKASRVSSLQRKIEGLEDTIREKEDQLSQARIRLTSTFTESPSDSTLTALEAGLAEKEKQIERLKDQREQMEREHQEELDIYTKKAQDLKNSLDSLQKELTAKQTEICELREQTTELQAKKFEQDGKIRKLESEIQEKLTDYQRITLELEEANGKLKLFEKEKCELELKKKEVSQPANISKQESKQLQAEIEKLQEMLKETEADKSEKDNEIKELQEIVKEYKQKMGTLKRNQQTEKKKNAQLLEEARKREDSMTDDASHLSSVIKKSSDRVEELEEALRQSVIITAEREMAMADLQGQLEDARIAMDEMRNEVEILKLSSKDDEQKITALTKQIEDKESKLKKLVSERHKHLEEVYEMKQEAIQAAISDKDSILARLEMTSTKNQKNMEEIDRLTQEKHKLQAQLREVTTKRMKLVHRSSSRERRSESRERTLDGKSASASNSPTRYPPPFPDKAKSAGSSPTDQSPDKAKQMEASFISDPMKALVEIEITQNTNTDSDTKDS</sequence>
<reference evidence="11 12" key="1">
    <citation type="submission" date="2024-04" db="EMBL/GenBank/DDBJ databases">
        <authorList>
            <consortium name="Genoscope - CEA"/>
            <person name="William W."/>
        </authorList>
    </citation>
    <scope>NUCLEOTIDE SEQUENCE [LARGE SCALE GENOMIC DNA]</scope>
</reference>
<feature type="compositionally biased region" description="Polar residues" evidence="10">
    <location>
        <begin position="20"/>
        <end position="61"/>
    </location>
</feature>
<keyword evidence="5 9" id="KW-0175">Coiled coil</keyword>
<feature type="region of interest" description="Disordered" evidence="10">
    <location>
        <begin position="1047"/>
        <end position="1172"/>
    </location>
</feature>
<dbReference type="GO" id="GO:0098882">
    <property type="term" value="F:structural constituent of presynaptic active zone"/>
    <property type="evidence" value="ECO:0007669"/>
    <property type="project" value="TreeGrafter"/>
</dbReference>
<keyword evidence="6" id="KW-0206">Cytoskeleton</keyword>
<evidence type="ECO:0000256" key="9">
    <source>
        <dbReference type="SAM" id="Coils"/>
    </source>
</evidence>
<protein>
    <submittedName>
        <fullName evidence="11">Uncharacterized protein</fullName>
    </submittedName>
</protein>
<gene>
    <name evidence="11" type="ORF">GSLYS_00003254001</name>
</gene>
<dbReference type="GO" id="GO:0048788">
    <property type="term" value="C:cytoskeleton of presynaptic active zone"/>
    <property type="evidence" value="ECO:0007669"/>
    <property type="project" value="TreeGrafter"/>
</dbReference>
<feature type="compositionally biased region" description="Basic and acidic residues" evidence="10">
    <location>
        <begin position="1055"/>
        <end position="1069"/>
    </location>
</feature>
<comment type="caution">
    <text evidence="11">The sequence shown here is derived from an EMBL/GenBank/DDBJ whole genome shotgun (WGS) entry which is preliminary data.</text>
</comment>
<keyword evidence="12" id="KW-1185">Reference proteome</keyword>
<dbReference type="InterPro" id="IPR019323">
    <property type="entry name" value="ELKS/CAST"/>
</dbReference>
<evidence type="ECO:0000256" key="2">
    <source>
        <dbReference type="ARBA" id="ARBA00022490"/>
    </source>
</evidence>
<dbReference type="EMBL" id="CAXITT010000042">
    <property type="protein sequence ID" value="CAL1529099.1"/>
    <property type="molecule type" value="Genomic_DNA"/>
</dbReference>
<evidence type="ECO:0000256" key="4">
    <source>
        <dbReference type="ARBA" id="ARBA00023018"/>
    </source>
</evidence>
<dbReference type="PANTHER" id="PTHR18861">
    <property type="entry name" value="ELKS/RAB6-INTERACTING/CAST PROTEIN"/>
    <property type="match status" value="1"/>
</dbReference>
<evidence type="ECO:0000256" key="1">
    <source>
        <dbReference type="ARBA" id="ARBA00004245"/>
    </source>
</evidence>
<evidence type="ECO:0000256" key="6">
    <source>
        <dbReference type="ARBA" id="ARBA00023212"/>
    </source>
</evidence>
<dbReference type="GO" id="GO:0048167">
    <property type="term" value="P:regulation of synaptic plasticity"/>
    <property type="evidence" value="ECO:0007669"/>
    <property type="project" value="TreeGrafter"/>
</dbReference>
<feature type="coiled-coil region" evidence="9">
    <location>
        <begin position="402"/>
        <end position="481"/>
    </location>
</feature>
<feature type="compositionally biased region" description="Basic and acidic residues" evidence="10">
    <location>
        <begin position="201"/>
        <end position="246"/>
    </location>
</feature>
<keyword evidence="2" id="KW-0963">Cytoplasm</keyword>
<name>A0AAV2H5W5_LYMST</name>
<evidence type="ECO:0000256" key="8">
    <source>
        <dbReference type="ARBA" id="ARBA00034106"/>
    </source>
</evidence>
<dbReference type="GO" id="GO:0030424">
    <property type="term" value="C:axon"/>
    <property type="evidence" value="ECO:0007669"/>
    <property type="project" value="UniProtKB-SubCell"/>
</dbReference>
<feature type="region of interest" description="Disordered" evidence="10">
    <location>
        <begin position="200"/>
        <end position="248"/>
    </location>
</feature>
<dbReference type="Proteomes" id="UP001497497">
    <property type="component" value="Unassembled WGS sequence"/>
</dbReference>
<comment type="subcellular location">
    <subcellularLocation>
        <location evidence="1">Cytoplasm</location>
        <location evidence="1">Cytoskeleton</location>
    </subcellularLocation>
    <subcellularLocation>
        <location evidence="8">Presynapse</location>
    </subcellularLocation>
</comment>
<evidence type="ECO:0000313" key="11">
    <source>
        <dbReference type="EMBL" id="CAL1529099.1"/>
    </source>
</evidence>
<organism evidence="11 12">
    <name type="scientific">Lymnaea stagnalis</name>
    <name type="common">Great pond snail</name>
    <name type="synonym">Helix stagnalis</name>
    <dbReference type="NCBI Taxonomy" id="6523"/>
    <lineage>
        <taxon>Eukaryota</taxon>
        <taxon>Metazoa</taxon>
        <taxon>Spiralia</taxon>
        <taxon>Lophotrochozoa</taxon>
        <taxon>Mollusca</taxon>
        <taxon>Gastropoda</taxon>
        <taxon>Heterobranchia</taxon>
        <taxon>Euthyneura</taxon>
        <taxon>Panpulmonata</taxon>
        <taxon>Hygrophila</taxon>
        <taxon>Lymnaeoidea</taxon>
        <taxon>Lymnaeidae</taxon>
        <taxon>Lymnaea</taxon>
    </lineage>
</organism>
<dbReference type="Pfam" id="PF10174">
    <property type="entry name" value="Cast"/>
    <property type="match status" value="1"/>
</dbReference>
<feature type="coiled-coil region" evidence="9">
    <location>
        <begin position="288"/>
        <end position="365"/>
    </location>
</feature>